<dbReference type="SMART" id="SM00387">
    <property type="entry name" value="HATPase_c"/>
    <property type="match status" value="1"/>
</dbReference>
<proteinExistence type="predicted"/>
<gene>
    <name evidence="8" type="ORF">LVJ82_17675</name>
</gene>
<protein>
    <recommendedName>
        <fullName evidence="2">histidine kinase</fullName>
        <ecNumber evidence="2">2.7.13.3</ecNumber>
    </recommendedName>
</protein>
<keyword evidence="6" id="KW-1133">Transmembrane helix</keyword>
<dbReference type="PROSITE" id="PS50109">
    <property type="entry name" value="HIS_KIN"/>
    <property type="match status" value="1"/>
</dbReference>
<dbReference type="Proteomes" id="UP000832011">
    <property type="component" value="Chromosome"/>
</dbReference>
<keyword evidence="3" id="KW-0808">Transferase</keyword>
<evidence type="ECO:0000256" key="1">
    <source>
        <dbReference type="ARBA" id="ARBA00000085"/>
    </source>
</evidence>
<feature type="transmembrane region" description="Helical" evidence="6">
    <location>
        <begin position="218"/>
        <end position="242"/>
    </location>
</feature>
<dbReference type="RefSeq" id="WP_058356949.1">
    <property type="nucleotide sequence ID" value="NZ_CABKVG010000010.1"/>
</dbReference>
<feature type="transmembrane region" description="Helical" evidence="6">
    <location>
        <begin position="308"/>
        <end position="331"/>
    </location>
</feature>
<evidence type="ECO:0000259" key="7">
    <source>
        <dbReference type="PROSITE" id="PS50109"/>
    </source>
</evidence>
<sequence length="599" mass="66828">MAQANTCEANIVQVSAALSAAELPTEVTQWQNINLPDNWSQRWPQHSGVAWYRISWQAPCAAPNISMALYVDAISMAGAIYAEQQLLWRDAHLQEPLSRSWNRPRMLTLPPSTPNQAIQHLYVRVSGDALNSPGMGALRIADVDTISALQQNKQWQHRTLFLINAILSASLGLFCACIWLLRRQETALGWYVLASLAWLAFLYNLLATETAPFPNAKVFMQVHISAFVLYTLCFCTFTWRFIQHEAPRLQLGLCGYCVLALLGIWASPAHLQAAVLACFFFGCVLILSVNSVLVTVWGWRSRELASRLLALTMLACIALGLLSLLAYLRVFTLPSNLVAYTSLLLTVFMALILAMRLTQSLQRIEAFHHELGNKIRETELNLTASLAEQHTAAVKQMQTQERTHLAHDLHDGLGGALIRSIMVLEQADEPVDNAKNLSILKLLRSDLRQIIDQFSAEAANIPATPVVWLAPLRHRYVQLCESMDMSVSWEVAKAWHTPPQAAHCLTLYRVIEEALTNVIKHSAARQVNVRFYCDVQCLYLLIEDDGVGFDVAASQQSGISIGMNSMRTRVSRLNGQLTLHSEAGCTRLEVSVPLTLDKH</sequence>
<accession>A0ABY4E793</accession>
<keyword evidence="9" id="KW-1185">Reference proteome</keyword>
<feature type="transmembrane region" description="Helical" evidence="6">
    <location>
        <begin position="188"/>
        <end position="206"/>
    </location>
</feature>
<keyword evidence="6" id="KW-0812">Transmembrane</keyword>
<feature type="transmembrane region" description="Helical" evidence="6">
    <location>
        <begin position="337"/>
        <end position="355"/>
    </location>
</feature>
<name>A0ABY4E793_9NEIS</name>
<feature type="transmembrane region" description="Helical" evidence="6">
    <location>
        <begin position="273"/>
        <end position="296"/>
    </location>
</feature>
<evidence type="ECO:0000256" key="4">
    <source>
        <dbReference type="ARBA" id="ARBA00022777"/>
    </source>
</evidence>
<dbReference type="InterPro" id="IPR036890">
    <property type="entry name" value="HATPase_C_sf"/>
</dbReference>
<dbReference type="InterPro" id="IPR005467">
    <property type="entry name" value="His_kinase_dom"/>
</dbReference>
<dbReference type="CDD" id="cd16917">
    <property type="entry name" value="HATPase_UhpB-NarQ-NarX-like"/>
    <property type="match status" value="1"/>
</dbReference>
<feature type="domain" description="Histidine kinase" evidence="7">
    <location>
        <begin position="404"/>
        <end position="596"/>
    </location>
</feature>
<feature type="transmembrane region" description="Helical" evidence="6">
    <location>
        <begin position="160"/>
        <end position="181"/>
    </location>
</feature>
<dbReference type="EMBL" id="CP091511">
    <property type="protein sequence ID" value="UOO89247.1"/>
    <property type="molecule type" value="Genomic_DNA"/>
</dbReference>
<organism evidence="8 9">
    <name type="scientific">Vitreoscilla massiliensis</name>
    <dbReference type="NCBI Taxonomy" id="1689272"/>
    <lineage>
        <taxon>Bacteria</taxon>
        <taxon>Pseudomonadati</taxon>
        <taxon>Pseudomonadota</taxon>
        <taxon>Betaproteobacteria</taxon>
        <taxon>Neisseriales</taxon>
        <taxon>Neisseriaceae</taxon>
        <taxon>Vitreoscilla</taxon>
    </lineage>
</organism>
<keyword evidence="4" id="KW-0418">Kinase</keyword>
<keyword evidence="5" id="KW-0902">Two-component regulatory system</keyword>
<dbReference type="Gene3D" id="3.30.565.10">
    <property type="entry name" value="Histidine kinase-like ATPase, C-terminal domain"/>
    <property type="match status" value="1"/>
</dbReference>
<evidence type="ECO:0000256" key="3">
    <source>
        <dbReference type="ARBA" id="ARBA00022679"/>
    </source>
</evidence>
<dbReference type="SUPFAM" id="SSF55874">
    <property type="entry name" value="ATPase domain of HSP90 chaperone/DNA topoisomerase II/histidine kinase"/>
    <property type="match status" value="1"/>
</dbReference>
<dbReference type="Gene3D" id="1.20.5.1930">
    <property type="match status" value="1"/>
</dbReference>
<evidence type="ECO:0000256" key="6">
    <source>
        <dbReference type="SAM" id="Phobius"/>
    </source>
</evidence>
<dbReference type="InterPro" id="IPR003594">
    <property type="entry name" value="HATPase_dom"/>
</dbReference>
<dbReference type="PANTHER" id="PTHR24421">
    <property type="entry name" value="NITRATE/NITRITE SENSOR PROTEIN NARX-RELATED"/>
    <property type="match status" value="1"/>
</dbReference>
<evidence type="ECO:0000256" key="2">
    <source>
        <dbReference type="ARBA" id="ARBA00012438"/>
    </source>
</evidence>
<evidence type="ECO:0000256" key="5">
    <source>
        <dbReference type="ARBA" id="ARBA00023012"/>
    </source>
</evidence>
<dbReference type="InterPro" id="IPR050482">
    <property type="entry name" value="Sensor_HK_TwoCompSys"/>
</dbReference>
<dbReference type="Pfam" id="PF02518">
    <property type="entry name" value="HATPase_c"/>
    <property type="match status" value="1"/>
</dbReference>
<keyword evidence="6" id="KW-0472">Membrane</keyword>
<evidence type="ECO:0000313" key="9">
    <source>
        <dbReference type="Proteomes" id="UP000832011"/>
    </source>
</evidence>
<reference evidence="8 9" key="1">
    <citation type="journal article" date="2022" name="Res Sq">
        <title>Evolution of multicellular longitudinally dividing oral cavity symbionts (Neisseriaceae).</title>
        <authorList>
            <person name="Nyongesa S."/>
            <person name="Weber P."/>
            <person name="Bernet E."/>
            <person name="Pullido F."/>
            <person name="Nieckarz M."/>
            <person name="Delaby M."/>
            <person name="Nieves C."/>
            <person name="Viehboeck T."/>
            <person name="Krause N."/>
            <person name="Rivera-Millot A."/>
            <person name="Nakamura A."/>
            <person name="Vischer N."/>
            <person name="VanNieuwenhze M."/>
            <person name="Brun Y."/>
            <person name="Cava F."/>
            <person name="Bulgheresi S."/>
            <person name="Veyrier F."/>
        </authorList>
    </citation>
    <scope>NUCLEOTIDE SEQUENCE [LARGE SCALE GENOMIC DNA]</scope>
    <source>
        <strain evidence="8 9">SN4</strain>
    </source>
</reference>
<evidence type="ECO:0000313" key="8">
    <source>
        <dbReference type="EMBL" id="UOO89247.1"/>
    </source>
</evidence>
<feature type="transmembrane region" description="Helical" evidence="6">
    <location>
        <begin position="249"/>
        <end position="267"/>
    </location>
</feature>
<dbReference type="EC" id="2.7.13.3" evidence="2"/>
<comment type="catalytic activity">
    <reaction evidence="1">
        <text>ATP + protein L-histidine = ADP + protein N-phospho-L-histidine.</text>
        <dbReference type="EC" id="2.7.13.3"/>
    </reaction>
</comment>
<dbReference type="PANTHER" id="PTHR24421:SF10">
    <property type="entry name" value="NITRATE_NITRITE SENSOR PROTEIN NARQ"/>
    <property type="match status" value="1"/>
</dbReference>